<keyword evidence="3" id="KW-1185">Reference proteome</keyword>
<dbReference type="SUPFAM" id="SSF55811">
    <property type="entry name" value="Nudix"/>
    <property type="match status" value="1"/>
</dbReference>
<dbReference type="PROSITE" id="PS51462">
    <property type="entry name" value="NUDIX"/>
    <property type="match status" value="1"/>
</dbReference>
<dbReference type="InterPro" id="IPR015797">
    <property type="entry name" value="NUDIX_hydrolase-like_dom_sf"/>
</dbReference>
<evidence type="ECO:0000313" key="3">
    <source>
        <dbReference type="Proteomes" id="UP000515908"/>
    </source>
</evidence>
<dbReference type="Pfam" id="PF00293">
    <property type="entry name" value="NUDIX"/>
    <property type="match status" value="1"/>
</dbReference>
<dbReference type="OrthoDB" id="276276at2759"/>
<protein>
    <submittedName>
        <fullName evidence="2">NUDIX domain containing protein, putative</fullName>
    </submittedName>
</protein>
<gene>
    <name evidence="2" type="ORF">ADEAN_000740200</name>
</gene>
<evidence type="ECO:0000259" key="1">
    <source>
        <dbReference type="PROSITE" id="PS51462"/>
    </source>
</evidence>
<dbReference type="Gene3D" id="3.90.79.10">
    <property type="entry name" value="Nucleoside Triphosphate Pyrophosphohydrolase"/>
    <property type="match status" value="1"/>
</dbReference>
<sequence>MYRPNVCVILFNEYSQFLGCQRISEDSYQCVQGGIEEKDLKNNNNNGIIIAALREIEEEIGIKKNLEDVLLPENNNHHNLTTEFETSMQKNEIILKFITEIYPPDGDGTRFRYLLPPKHYLCTDFGFIGQQQRLLLFFLSSNAIRFMNVQTPKEYGVPPEFRKVEWMTMKELTSRCPNDRKLLFQKYISTLCPPAATAFLVKYRLLRQLASI</sequence>
<dbReference type="Proteomes" id="UP000515908">
    <property type="component" value="Chromosome 15"/>
</dbReference>
<feature type="domain" description="Nudix hydrolase" evidence="1">
    <location>
        <begin position="1"/>
        <end position="189"/>
    </location>
</feature>
<reference evidence="2 3" key="1">
    <citation type="submission" date="2020-08" db="EMBL/GenBank/DDBJ databases">
        <authorList>
            <person name="Newling K."/>
            <person name="Davey J."/>
            <person name="Forrester S."/>
        </authorList>
    </citation>
    <scope>NUCLEOTIDE SEQUENCE [LARGE SCALE GENOMIC DNA]</scope>
    <source>
        <strain evidence="3">Crithidia deanei Carvalho (ATCC PRA-265)</strain>
    </source>
</reference>
<evidence type="ECO:0000313" key="2">
    <source>
        <dbReference type="EMBL" id="CAD2219889.1"/>
    </source>
</evidence>
<organism evidence="2 3">
    <name type="scientific">Angomonas deanei</name>
    <dbReference type="NCBI Taxonomy" id="59799"/>
    <lineage>
        <taxon>Eukaryota</taxon>
        <taxon>Discoba</taxon>
        <taxon>Euglenozoa</taxon>
        <taxon>Kinetoplastea</taxon>
        <taxon>Metakinetoplastina</taxon>
        <taxon>Trypanosomatida</taxon>
        <taxon>Trypanosomatidae</taxon>
        <taxon>Strigomonadinae</taxon>
        <taxon>Angomonas</taxon>
    </lineage>
</organism>
<name>A0A7G2CKF8_9TRYP</name>
<accession>A0A7G2CKF8</accession>
<dbReference type="AlphaFoldDB" id="A0A7G2CKF8"/>
<dbReference type="EMBL" id="LR877159">
    <property type="protein sequence ID" value="CAD2219889.1"/>
    <property type="molecule type" value="Genomic_DNA"/>
</dbReference>
<dbReference type="VEuPathDB" id="TriTrypDB:ADEAN_000740200"/>
<proteinExistence type="predicted"/>
<dbReference type="InterPro" id="IPR000086">
    <property type="entry name" value="NUDIX_hydrolase_dom"/>
</dbReference>